<dbReference type="Gene3D" id="3.60.15.10">
    <property type="entry name" value="Ribonuclease Z/Hydroxyacylglutathione hydrolase-like"/>
    <property type="match status" value="1"/>
</dbReference>
<dbReference type="InterPro" id="IPR001279">
    <property type="entry name" value="Metallo-B-lactamas"/>
</dbReference>
<dbReference type="SMART" id="SM00849">
    <property type="entry name" value="Lactamase_B"/>
    <property type="match status" value="1"/>
</dbReference>
<feature type="domain" description="Metallo-beta-lactamase" evidence="2">
    <location>
        <begin position="36"/>
        <end position="220"/>
    </location>
</feature>
<dbReference type="EMBL" id="CP096019">
    <property type="protein sequence ID" value="UPM42979.1"/>
    <property type="molecule type" value="Genomic_DNA"/>
</dbReference>
<dbReference type="PANTHER" id="PTHR11203:SF37">
    <property type="entry name" value="INTEGRATOR COMPLEX SUBUNIT 11"/>
    <property type="match status" value="1"/>
</dbReference>
<protein>
    <submittedName>
        <fullName evidence="3">MBL fold metallo-hydrolase</fullName>
    </submittedName>
</protein>
<dbReference type="SUPFAM" id="SSF56281">
    <property type="entry name" value="Metallo-hydrolase/oxidoreductase"/>
    <property type="match status" value="1"/>
</dbReference>
<evidence type="ECO:0000256" key="1">
    <source>
        <dbReference type="SAM" id="MobiDB-lite"/>
    </source>
</evidence>
<evidence type="ECO:0000313" key="4">
    <source>
        <dbReference type="Proteomes" id="UP000831768"/>
    </source>
</evidence>
<dbReference type="GO" id="GO:0004521">
    <property type="term" value="F:RNA endonuclease activity"/>
    <property type="evidence" value="ECO:0007669"/>
    <property type="project" value="TreeGrafter"/>
</dbReference>
<dbReference type="PANTHER" id="PTHR11203">
    <property type="entry name" value="CLEAVAGE AND POLYADENYLATION SPECIFICITY FACTOR FAMILY MEMBER"/>
    <property type="match status" value="1"/>
</dbReference>
<name>A0A8U0A2F4_9EURY</name>
<dbReference type="AlphaFoldDB" id="A0A8U0A2F4"/>
<dbReference type="GeneID" id="71926513"/>
<gene>
    <name evidence="3" type="ORF">MW046_00660</name>
</gene>
<dbReference type="Pfam" id="PF00753">
    <property type="entry name" value="Lactamase_B"/>
    <property type="match status" value="1"/>
</dbReference>
<dbReference type="Proteomes" id="UP000831768">
    <property type="component" value="Chromosome"/>
</dbReference>
<dbReference type="InterPro" id="IPR036866">
    <property type="entry name" value="RibonucZ/Hydroxyglut_hydro"/>
</dbReference>
<accession>A0A8U0A2F4</accession>
<keyword evidence="4" id="KW-1185">Reference proteome</keyword>
<feature type="region of interest" description="Disordered" evidence="1">
    <location>
        <begin position="415"/>
        <end position="440"/>
    </location>
</feature>
<feature type="region of interest" description="Disordered" evidence="1">
    <location>
        <begin position="468"/>
        <end position="492"/>
    </location>
</feature>
<dbReference type="KEGG" id="haad:MW046_00660"/>
<evidence type="ECO:0000259" key="2">
    <source>
        <dbReference type="SMART" id="SM00849"/>
    </source>
</evidence>
<evidence type="ECO:0000313" key="3">
    <source>
        <dbReference type="EMBL" id="UPM42979.1"/>
    </source>
</evidence>
<dbReference type="RefSeq" id="WP_247993649.1">
    <property type="nucleotide sequence ID" value="NZ_CP096019.1"/>
</dbReference>
<organism evidence="3 4">
    <name type="scientific">Halocatena salina</name>
    <dbReference type="NCBI Taxonomy" id="2934340"/>
    <lineage>
        <taxon>Archaea</taxon>
        <taxon>Methanobacteriati</taxon>
        <taxon>Methanobacteriota</taxon>
        <taxon>Stenosarchaea group</taxon>
        <taxon>Halobacteria</taxon>
        <taxon>Halobacteriales</taxon>
        <taxon>Natronomonadaceae</taxon>
        <taxon>Halocatena</taxon>
    </lineage>
</organism>
<sequence>MIDCTADRKMHISYQHANPFTGRESAVIRIEGLLPDQTVCLLIDAGEGVDIDDLLEGDDEYLTAICLTHAHLDHYTTLAENLRDAAPIYTAPDTAAILADVIDAGGGFSDHQTRETVLNRLTPLEDWTTIVDGLRVRPVPAGHTPGATGILLSIKDGNEHRTILMTGDFTLRRAAGYPGFEPELPVDVDVLLLNAAASDDIETTLTETVSQLIQRALAGSTVLATTSGLTGIHLAYLLGHLAHQYDLYLPVTLVGHAGTLADRLGYDIPSVNTHIEFTDPDAVLESGAITIAGPEVPTRGETKSADRLFSAIEDDPGATLVQVLSGADSPVRTASCTVHDEFLSNHPSRDSIDTVVDQLMPVHVVVMHQTGPAADRYKDKFASYVWVTDDQTHHTLLNDHGWTPPPWVTSMTRKRVESSGHTTRRIGESLPDDDDNLSFPPTDRYSDVDLTAEGLDIAVLTEHIPQLTGDSSRVDASETTHGPSAPMTQKNEASTLQQVLDRLDKLENMLQEDRYPARVLDTRDGVTILRVDTEIPDVNVGDTLGVVSESDTEANVN</sequence>
<reference evidence="3" key="1">
    <citation type="submission" date="2022-04" db="EMBL/GenBank/DDBJ databases">
        <title>Halocatena sp. nov., isolated from a salt lake.</title>
        <authorList>
            <person name="Cui H.-L."/>
        </authorList>
    </citation>
    <scope>NUCLEOTIDE SEQUENCE</scope>
    <source>
        <strain evidence="3">AD-1</strain>
    </source>
</reference>
<feature type="compositionally biased region" description="Polar residues" evidence="1">
    <location>
        <begin position="479"/>
        <end position="492"/>
    </location>
</feature>
<proteinExistence type="predicted"/>
<dbReference type="InterPro" id="IPR050698">
    <property type="entry name" value="MBL"/>
</dbReference>